<sequence>MRVFIFKFVFFLIIICSFEYAKNELYYANERSIYPERNVINFRNNRILADADNQFDLYDFYQSTLSLANQFSDYIDNDKEITNFRNNINSHIKKHKENNTFPNLNNVDKKTKNLFYELQKELEEVKKEFDNKRNSELGMQSTHNKRIIKKDENNFVPDHENFKHLENEEIFLKVEDYNFEDEYNEITSSNIYKEIKIVKNMNKARKHIIKNAIMLTVGCLTIISSGGYNLVTLLMPYTIAIIKNWWKGIKLFRKKKKLSR</sequence>
<dbReference type="AlphaFoldDB" id="A0A6V7RX96"/>
<name>A0A6V7RX96_PLAVN</name>
<protein>
    <submittedName>
        <fullName evidence="2">Fam-b protein</fullName>
    </submittedName>
</protein>
<dbReference type="Pfam" id="PF09592">
    <property type="entry name" value="DUF2031"/>
    <property type="match status" value="1"/>
</dbReference>
<organism evidence="2 3">
    <name type="scientific">Plasmodium vinckei lentum</name>
    <dbReference type="NCBI Taxonomy" id="138297"/>
    <lineage>
        <taxon>Eukaryota</taxon>
        <taxon>Sar</taxon>
        <taxon>Alveolata</taxon>
        <taxon>Apicomplexa</taxon>
        <taxon>Aconoidasida</taxon>
        <taxon>Haemosporida</taxon>
        <taxon>Plasmodiidae</taxon>
        <taxon>Plasmodium</taxon>
        <taxon>Plasmodium (Vinckeia)</taxon>
    </lineage>
</organism>
<dbReference type="NCBIfam" id="TIGR01597">
    <property type="entry name" value="PYST-B"/>
    <property type="match status" value="1"/>
</dbReference>
<gene>
    <name evidence="2" type="ORF">PVLDE_0400240</name>
</gene>
<proteinExistence type="predicted"/>
<dbReference type="Proteomes" id="UP000515308">
    <property type="component" value="Chromosome PVLDE_04"/>
</dbReference>
<feature type="chain" id="PRO_5027563696" evidence="1">
    <location>
        <begin position="22"/>
        <end position="260"/>
    </location>
</feature>
<dbReference type="InterPro" id="IPR006484">
    <property type="entry name" value="PYST_B"/>
</dbReference>
<accession>A0A6V7RX96</accession>
<dbReference type="EMBL" id="LR865366">
    <property type="protein sequence ID" value="CAD2085948.1"/>
    <property type="molecule type" value="Genomic_DNA"/>
</dbReference>
<evidence type="ECO:0000313" key="2">
    <source>
        <dbReference type="EMBL" id="CAD2085948.1"/>
    </source>
</evidence>
<feature type="signal peptide" evidence="1">
    <location>
        <begin position="1"/>
        <end position="21"/>
    </location>
</feature>
<evidence type="ECO:0000313" key="3">
    <source>
        <dbReference type="Proteomes" id="UP000515308"/>
    </source>
</evidence>
<evidence type="ECO:0000256" key="1">
    <source>
        <dbReference type="SAM" id="SignalP"/>
    </source>
</evidence>
<dbReference type="VEuPathDB" id="PlasmoDB:PVLDE_0400240"/>
<reference evidence="2 3" key="1">
    <citation type="submission" date="2020-08" db="EMBL/GenBank/DDBJ databases">
        <authorList>
            <person name="Ramaprasad A."/>
        </authorList>
    </citation>
    <scope>NUCLEOTIDE SEQUENCE [LARGE SCALE GENOMIC DNA]</scope>
</reference>
<keyword evidence="1" id="KW-0732">Signal</keyword>